<dbReference type="CDD" id="cd04182">
    <property type="entry name" value="GT_2_like_f"/>
    <property type="match status" value="1"/>
</dbReference>
<dbReference type="EMBL" id="CAEZYH010000010">
    <property type="protein sequence ID" value="CAB4711854.1"/>
    <property type="molecule type" value="Genomic_DNA"/>
</dbReference>
<dbReference type="EMBL" id="CAEZZP010000128">
    <property type="protein sequence ID" value="CAB4782995.1"/>
    <property type="molecule type" value="Genomic_DNA"/>
</dbReference>
<evidence type="ECO:0000259" key="2">
    <source>
        <dbReference type="Pfam" id="PF12804"/>
    </source>
</evidence>
<dbReference type="EMBL" id="CAFAAL010000137">
    <property type="protein sequence ID" value="CAB4812795.1"/>
    <property type="molecule type" value="Genomic_DNA"/>
</dbReference>
<evidence type="ECO:0000313" key="7">
    <source>
        <dbReference type="EMBL" id="CAB4908638.1"/>
    </source>
</evidence>
<sequence>MRQDSDVDISSEHGSQTPPTDNVAILLAAGAGSRFLGSEHKLLVTLPQSGGASIFEMSLQQVLGAGFAHIVVVTGAANIPPTKLAHPNVTVVHNNRWADGQSGSVVMGIHEAQRLKASAVVIGLADQPFVTAEAWRRVANATTPIAVATYGGRNGNPVRLHESMWPLLPNSGDSGARDLIRLRPELVSQVDCPGSAADIDTQEDLAQWT</sequence>
<evidence type="ECO:0000313" key="4">
    <source>
        <dbReference type="EMBL" id="CAB4782995.1"/>
    </source>
</evidence>
<dbReference type="PANTHER" id="PTHR43777:SF1">
    <property type="entry name" value="MOLYBDENUM COFACTOR CYTIDYLYLTRANSFERASE"/>
    <property type="match status" value="1"/>
</dbReference>
<protein>
    <submittedName>
        <fullName evidence="4">Unannotated protein</fullName>
    </submittedName>
</protein>
<feature type="domain" description="MobA-like NTP transferase" evidence="2">
    <location>
        <begin position="24"/>
        <end position="181"/>
    </location>
</feature>
<dbReference type="SUPFAM" id="SSF53448">
    <property type="entry name" value="Nucleotide-diphospho-sugar transferases"/>
    <property type="match status" value="1"/>
</dbReference>
<dbReference type="AlphaFoldDB" id="A0A6J6WI27"/>
<dbReference type="InterPro" id="IPR025877">
    <property type="entry name" value="MobA-like_NTP_Trfase"/>
</dbReference>
<evidence type="ECO:0000313" key="6">
    <source>
        <dbReference type="EMBL" id="CAB4868872.1"/>
    </source>
</evidence>
<evidence type="ECO:0000313" key="5">
    <source>
        <dbReference type="EMBL" id="CAB4812795.1"/>
    </source>
</evidence>
<reference evidence="4" key="1">
    <citation type="submission" date="2020-05" db="EMBL/GenBank/DDBJ databases">
        <authorList>
            <person name="Chiriac C."/>
            <person name="Salcher M."/>
            <person name="Ghai R."/>
            <person name="Kavagutti S V."/>
        </authorList>
    </citation>
    <scope>NUCLEOTIDE SEQUENCE</scope>
</reference>
<dbReference type="EMBL" id="CAFBLJ010000038">
    <property type="protein sequence ID" value="CAB4868872.1"/>
    <property type="molecule type" value="Genomic_DNA"/>
</dbReference>
<dbReference type="EMBL" id="CAFBMF010000109">
    <property type="protein sequence ID" value="CAB4908638.1"/>
    <property type="molecule type" value="Genomic_DNA"/>
</dbReference>
<name>A0A6J6WI27_9ZZZZ</name>
<dbReference type="InterPro" id="IPR029044">
    <property type="entry name" value="Nucleotide-diphossugar_trans"/>
</dbReference>
<evidence type="ECO:0000256" key="1">
    <source>
        <dbReference type="SAM" id="MobiDB-lite"/>
    </source>
</evidence>
<proteinExistence type="predicted"/>
<accession>A0A6J6WI27</accession>
<organism evidence="4">
    <name type="scientific">freshwater metagenome</name>
    <dbReference type="NCBI Taxonomy" id="449393"/>
    <lineage>
        <taxon>unclassified sequences</taxon>
        <taxon>metagenomes</taxon>
        <taxon>ecological metagenomes</taxon>
    </lineage>
</organism>
<dbReference type="PANTHER" id="PTHR43777">
    <property type="entry name" value="MOLYBDENUM COFACTOR CYTIDYLYLTRANSFERASE"/>
    <property type="match status" value="1"/>
</dbReference>
<feature type="region of interest" description="Disordered" evidence="1">
    <location>
        <begin position="1"/>
        <end position="20"/>
    </location>
</feature>
<gene>
    <name evidence="3" type="ORF">UFOPK2658_00450</name>
    <name evidence="4" type="ORF">UFOPK2880_01567</name>
    <name evidence="5" type="ORF">UFOPK3004_01352</name>
    <name evidence="6" type="ORF">UFOPK3304_00885</name>
    <name evidence="7" type="ORF">UFOPK3494_01375</name>
</gene>
<dbReference type="Gene3D" id="3.90.550.10">
    <property type="entry name" value="Spore Coat Polysaccharide Biosynthesis Protein SpsA, Chain A"/>
    <property type="match status" value="1"/>
</dbReference>
<evidence type="ECO:0000313" key="3">
    <source>
        <dbReference type="EMBL" id="CAB4711854.1"/>
    </source>
</evidence>
<dbReference type="Pfam" id="PF12804">
    <property type="entry name" value="NTP_transf_3"/>
    <property type="match status" value="1"/>
</dbReference>
<dbReference type="GO" id="GO:0016779">
    <property type="term" value="F:nucleotidyltransferase activity"/>
    <property type="evidence" value="ECO:0007669"/>
    <property type="project" value="UniProtKB-ARBA"/>
</dbReference>